<comment type="catalytic activity">
    <reaction evidence="8 9">
        <text>a ubiquinone + NADH + 5 H(+)(in) = a ubiquinol + NAD(+) + 4 H(+)(out)</text>
        <dbReference type="Rhea" id="RHEA:29091"/>
        <dbReference type="Rhea" id="RHEA-COMP:9565"/>
        <dbReference type="Rhea" id="RHEA-COMP:9566"/>
        <dbReference type="ChEBI" id="CHEBI:15378"/>
        <dbReference type="ChEBI" id="CHEBI:16389"/>
        <dbReference type="ChEBI" id="CHEBI:17976"/>
        <dbReference type="ChEBI" id="CHEBI:57540"/>
        <dbReference type="ChEBI" id="CHEBI:57945"/>
        <dbReference type="EC" id="7.1.1.2"/>
    </reaction>
</comment>
<dbReference type="Pfam" id="PF00507">
    <property type="entry name" value="Oxidored_q4"/>
    <property type="match status" value="1"/>
</dbReference>
<dbReference type="GO" id="GO:0031966">
    <property type="term" value="C:mitochondrial membrane"/>
    <property type="evidence" value="ECO:0007669"/>
    <property type="project" value="UniProtKB-SubCell"/>
</dbReference>
<name>S5TP28_9ASCO</name>
<dbReference type="EC" id="7.1.1.2" evidence="9"/>
<evidence type="ECO:0000256" key="1">
    <source>
        <dbReference type="ARBA" id="ARBA00004370"/>
    </source>
</evidence>
<dbReference type="InterPro" id="IPR000440">
    <property type="entry name" value="NADH_UbQ/plastoQ_OxRdtase_su3"/>
</dbReference>
<keyword evidence="6 9" id="KW-1133">Transmembrane helix</keyword>
<keyword evidence="7 9" id="KW-0472">Membrane</keyword>
<evidence type="ECO:0000256" key="3">
    <source>
        <dbReference type="ARBA" id="ARBA00021007"/>
    </source>
</evidence>
<evidence type="ECO:0000256" key="4">
    <source>
        <dbReference type="ARBA" id="ARBA00022448"/>
    </source>
</evidence>
<dbReference type="InterPro" id="IPR038430">
    <property type="entry name" value="NDAH_ubi_oxred_su3_sf"/>
</dbReference>
<comment type="function">
    <text evidence="9">Core subunit of the mitochondrial membrane respiratory chain NADH dehydrogenase (Complex I) which catalyzes electron transfer from NADH through the respiratory chain, using ubiquinone as an electron acceptor. Essential for the catalytic activity of complex I.</text>
</comment>
<keyword evidence="4 9" id="KW-0813">Transport</keyword>
<sequence length="142" mass="16267">MFTYYLYLCPIVAVVLVGLNYLISTRNAYTEKDGPFECGFTSYYQSRSAFSVAFILVAILFLPFDLEVSSILPYVISAYSNGIYGLVILVLFIAILVIAFIVEVAVQALKLDRQYIQPPLPTELYKLPIRPLHYLYSYIYIY</sequence>
<gene>
    <name evidence="10" type="primary">nad3</name>
</gene>
<reference evidence="10" key="1">
    <citation type="submission" date="2013-04" db="EMBL/GenBank/DDBJ databases">
        <authorList>
            <person name="Pfeiffer I."/>
            <person name="Hegedusova E."/>
            <person name="Brejova B."/>
            <person name="Nosek J."/>
        </authorList>
    </citation>
    <scope>NUCLEOTIDE SEQUENCE</scope>
    <source>
        <strain evidence="10">NRRL Y-27910</strain>
    </source>
</reference>
<evidence type="ECO:0000256" key="9">
    <source>
        <dbReference type="RuleBase" id="RU003640"/>
    </source>
</evidence>
<geneLocation type="mitochondrion" evidence="10"/>
<keyword evidence="9" id="KW-0249">Electron transport</keyword>
<dbReference type="PANTHER" id="PTHR11058:SF9">
    <property type="entry name" value="NADH-UBIQUINONE OXIDOREDUCTASE CHAIN 3"/>
    <property type="match status" value="1"/>
</dbReference>
<keyword evidence="9" id="KW-1278">Translocase</keyword>
<dbReference type="EMBL" id="KC993198">
    <property type="protein sequence ID" value="AGS44545.1"/>
    <property type="molecule type" value="Genomic_DNA"/>
</dbReference>
<feature type="transmembrane region" description="Helical" evidence="9">
    <location>
        <begin position="83"/>
        <end position="106"/>
    </location>
</feature>
<comment type="similarity">
    <text evidence="2 9">Belongs to the complex I subunit 3 family.</text>
</comment>
<proteinExistence type="inferred from homology"/>
<comment type="subcellular location">
    <subcellularLocation>
        <location evidence="1">Membrane</location>
    </subcellularLocation>
    <subcellularLocation>
        <location evidence="9">Mitochondrion membrane</location>
        <topology evidence="9">Multi-pass membrane protein</topology>
    </subcellularLocation>
</comment>
<protein>
    <recommendedName>
        <fullName evidence="3 9">NADH-ubiquinone oxidoreductase chain 3</fullName>
        <ecNumber evidence="9">7.1.1.2</ecNumber>
    </recommendedName>
</protein>
<dbReference type="Gene3D" id="1.20.58.1610">
    <property type="entry name" value="NADH:ubiquinone/plastoquinone oxidoreductase, chain 3"/>
    <property type="match status" value="1"/>
</dbReference>
<keyword evidence="9" id="KW-0830">Ubiquinone</keyword>
<keyword evidence="9 10" id="KW-0496">Mitochondrion</keyword>
<evidence type="ECO:0000256" key="2">
    <source>
        <dbReference type="ARBA" id="ARBA00008472"/>
    </source>
</evidence>
<evidence type="ECO:0000313" key="10">
    <source>
        <dbReference type="EMBL" id="AGS44545.1"/>
    </source>
</evidence>
<evidence type="ECO:0000256" key="5">
    <source>
        <dbReference type="ARBA" id="ARBA00022692"/>
    </source>
</evidence>
<feature type="transmembrane region" description="Helical" evidence="9">
    <location>
        <begin position="5"/>
        <end position="23"/>
    </location>
</feature>
<keyword evidence="9" id="KW-0679">Respiratory chain</keyword>
<organism evidence="10">
    <name type="scientific">Candida corydali</name>
    <dbReference type="NCBI Taxonomy" id="391826"/>
    <lineage>
        <taxon>Eukaryota</taxon>
        <taxon>Fungi</taxon>
        <taxon>Dikarya</taxon>
        <taxon>Ascomycota</taxon>
        <taxon>Saccharomycotina</taxon>
        <taxon>Pichiomycetes</taxon>
        <taxon>Debaryomycetaceae</taxon>
        <taxon>Candida/Lodderomyces clade</taxon>
        <taxon>Candida</taxon>
    </lineage>
</organism>
<accession>S5TP28</accession>
<dbReference type="GO" id="GO:0030964">
    <property type="term" value="C:NADH dehydrogenase complex"/>
    <property type="evidence" value="ECO:0007669"/>
    <property type="project" value="TreeGrafter"/>
</dbReference>
<evidence type="ECO:0000256" key="8">
    <source>
        <dbReference type="ARBA" id="ARBA00049551"/>
    </source>
</evidence>
<feature type="transmembrane region" description="Helical" evidence="9">
    <location>
        <begin position="44"/>
        <end position="63"/>
    </location>
</feature>
<evidence type="ECO:0000256" key="6">
    <source>
        <dbReference type="ARBA" id="ARBA00022989"/>
    </source>
</evidence>
<dbReference type="GO" id="GO:0008137">
    <property type="term" value="F:NADH dehydrogenase (ubiquinone) activity"/>
    <property type="evidence" value="ECO:0007669"/>
    <property type="project" value="UniProtKB-UniRule"/>
</dbReference>
<dbReference type="AlphaFoldDB" id="S5TP28"/>
<keyword evidence="9" id="KW-0520">NAD</keyword>
<evidence type="ECO:0000256" key="7">
    <source>
        <dbReference type="ARBA" id="ARBA00023136"/>
    </source>
</evidence>
<dbReference type="RefSeq" id="YP_008475216.1">
    <property type="nucleotide sequence ID" value="NC_022172.1"/>
</dbReference>
<dbReference type="GeneID" id="16695170"/>
<keyword evidence="5 9" id="KW-0812">Transmembrane</keyword>
<dbReference type="PANTHER" id="PTHR11058">
    <property type="entry name" value="NADH-UBIQUINONE OXIDOREDUCTASE CHAIN 3"/>
    <property type="match status" value="1"/>
</dbReference>